<feature type="domain" description="SEC7" evidence="2">
    <location>
        <begin position="693"/>
        <end position="842"/>
    </location>
</feature>
<protein>
    <submittedName>
        <fullName evidence="3">PH and SEC7 domain-containing protein C11E3.11c</fullName>
    </submittedName>
</protein>
<dbReference type="GO" id="GO:0005085">
    <property type="term" value="F:guanyl-nucleotide exchange factor activity"/>
    <property type="evidence" value="ECO:0007669"/>
    <property type="project" value="InterPro"/>
</dbReference>
<dbReference type="Gene3D" id="1.10.1000.11">
    <property type="entry name" value="Arf Nucleotide-binding Site Opener,domain 2"/>
    <property type="match status" value="1"/>
</dbReference>
<dbReference type="InterPro" id="IPR041681">
    <property type="entry name" value="PH_9"/>
</dbReference>
<dbReference type="InterPro" id="IPR000904">
    <property type="entry name" value="Sec7_dom"/>
</dbReference>
<comment type="caution">
    <text evidence="3">The sequence shown here is derived from an EMBL/GenBank/DDBJ whole genome shotgun (WGS) entry which is preliminary data.</text>
</comment>
<dbReference type="Pfam" id="PF01369">
    <property type="entry name" value="Sec7"/>
    <property type="match status" value="1"/>
</dbReference>
<dbReference type="Gene3D" id="2.30.29.30">
    <property type="entry name" value="Pleckstrin-homology domain (PH domain)/Phosphotyrosine-binding domain (PTB)"/>
    <property type="match status" value="1"/>
</dbReference>
<feature type="compositionally biased region" description="Basic and acidic residues" evidence="1">
    <location>
        <begin position="207"/>
        <end position="216"/>
    </location>
</feature>
<feature type="compositionally biased region" description="Acidic residues" evidence="1">
    <location>
        <begin position="681"/>
        <end position="692"/>
    </location>
</feature>
<name>A0A093VAX7_TALMA</name>
<dbReference type="PANTHER" id="PTHR10663:SF373">
    <property type="entry name" value="PH AND SEC7 DOMAIN-CONTAINING PROTEIN C11E3.11C"/>
    <property type="match status" value="1"/>
</dbReference>
<feature type="compositionally biased region" description="Basic and acidic residues" evidence="1">
    <location>
        <begin position="521"/>
        <end position="541"/>
    </location>
</feature>
<feature type="region of interest" description="Disordered" evidence="1">
    <location>
        <begin position="1260"/>
        <end position="1282"/>
    </location>
</feature>
<feature type="region of interest" description="Disordered" evidence="1">
    <location>
        <begin position="852"/>
        <end position="880"/>
    </location>
</feature>
<gene>
    <name evidence="3" type="ORF">GQ26_0090090</name>
</gene>
<dbReference type="PROSITE" id="PS50190">
    <property type="entry name" value="SEC7"/>
    <property type="match status" value="1"/>
</dbReference>
<reference evidence="3" key="1">
    <citation type="journal article" date="2014" name="PLoS Genet.">
        <title>Signature Gene Expression Reveals Novel Clues to the Molecular Mechanisms of Dimorphic Transition in Penicillium marneffei.</title>
        <authorList>
            <person name="Yang E."/>
            <person name="Wang G."/>
            <person name="Cai J."/>
            <person name="Woo P.C."/>
            <person name="Lau S.K."/>
            <person name="Yuen K.-Y."/>
            <person name="Chow W.-N."/>
            <person name="Lin X."/>
        </authorList>
    </citation>
    <scope>NUCLEOTIDE SEQUENCE [LARGE SCALE GENOMIC DNA]</scope>
    <source>
        <strain evidence="3">PM1</strain>
    </source>
</reference>
<evidence type="ECO:0000259" key="2">
    <source>
        <dbReference type="PROSITE" id="PS50190"/>
    </source>
</evidence>
<feature type="compositionally biased region" description="Polar residues" evidence="1">
    <location>
        <begin position="606"/>
        <end position="638"/>
    </location>
</feature>
<sequence length="1422" mass="156677">MGLDDFPRPPTTQHRGMTASSSQSNSSRRQDRNYSPPSTPPSNGRKQQSQRQQWPQPRKLKTDYSYPETFLDDTTPVEQLGRPSESGDEGDPHDLALSPKHVTRTSVVDNMLLSLDQFTPGSPLFSAPLFSDTRFFNDSPEPDSYLYGSNNHRISSIAQQRFRSHTLSSSVSSDVGPGPYRDDDYPQIPRSSGRRSNGSTSHPTSQRRQDTARSRDSAGSGYPRNYDFGEEAVTPPNVPSRRHAARQESKDSSDSVDYDHTFEEHYLNYSHRRSMSLDYGSRPAYISNPLQGSELILDDLDAAPTPTVPPGPRRDPSSGLPGSLPPPRAPALSRRNSNRSAKSTATRKGRPDTLGTSTIKYNDETPRPPLPSSFIDPSAPSPTISYQKPPMLPLADATPAKEKQGFFRRVFGSSKATSEQSTPEQSKLPTPKSDNAGTPSQPRQEPAHPVVAKKASSFFRRRKKSVVDSIPPPLNLAPNSARGLDMRLEPSSANSLRQVMDPYISSKRNLKNNGEDYSLETQEHSPSHLRTDHSFLEDTTSRPKLRQSRTADGSNSALPMAKKSENEASTNTKYGSQRENRPQTSPVGPYGTTAGGSQHPMPEKQLQINTSKNLIPPSENQNNSFLHSGTSPNNSSRGSLRHESSIKSNLSASDGSQYHTASNSPMIDTPIITTTKSPEVNNEESETPDAEGLENTPSAADREKARQLFDDPDEVVDHEPAAWLGDAGRAMIRKAYMELFNWTNMDILAALRSLCTKMALKGETQQVDRVLDALSTRWCECNPNHGFKAVDVVHTICYSLLLLNTDLHMADIDQKMTRNQFVRNTLPTINRVASDAAPDGFDTIRASGNKSRAPLYTAPKSPTLPQGELTIPPPEAETKTRRSSILMDGSSTYGHLISTPFQGTIKAWEAQVEIVLKDFYNSIQKQRLPLYNAPAEPEGLAPPTTITGNILRRSPSVLSKTGSDIIPRGRSADSRMTTGRWSSKPRSRARLYPASTMGSSRTSLDDMSSVWSPSASSTWSKYSLGKTMTSMSVDSLGSEYHRGGYQQSIGFANALSHAIIREDTAHSISSYEDSGAAKPLLEDDTLELLGAPWAKEGSLKHKQHLEAVDKKAKDRNWNECFAVIQRGWLRLFSFSANSKSMRLKSKQRQGGGGVVVGGGNWMENAEEVWKFLLRQTIASALPPPGYSKSRPHVWALSLPTGAVHLFQVGTAEIVREFVTTANYWSARLSKQPLVGGISNMEYGWGDAVINSALINMDYTRSPPNSSGAGPQPRPSYQSSIRSSLDQQGGVRARLPADRVHLSDWTPPQQTMNASNLSEADQLSALQAYVKNVEEDLQKHNELRPAMLLAFSPRHPNAVKAMSNWERKSSYLLREIVKFRTYIDCLIAANTQREKIYAEREAEIDAADAAGDEDEDGDDTIIA</sequence>
<feature type="compositionally biased region" description="Low complexity" evidence="1">
    <location>
        <begin position="190"/>
        <end position="201"/>
    </location>
</feature>
<dbReference type="SMART" id="SM00222">
    <property type="entry name" value="Sec7"/>
    <property type="match status" value="1"/>
</dbReference>
<dbReference type="InterPro" id="IPR023394">
    <property type="entry name" value="Sec7_C_sf"/>
</dbReference>
<feature type="compositionally biased region" description="Polar residues" evidence="1">
    <location>
        <begin position="1261"/>
        <end position="1282"/>
    </location>
</feature>
<organism evidence="3">
    <name type="scientific">Talaromyces marneffei PM1</name>
    <dbReference type="NCBI Taxonomy" id="1077442"/>
    <lineage>
        <taxon>Eukaryota</taxon>
        <taxon>Fungi</taxon>
        <taxon>Dikarya</taxon>
        <taxon>Ascomycota</taxon>
        <taxon>Pezizomycotina</taxon>
        <taxon>Eurotiomycetes</taxon>
        <taxon>Eurotiomycetidae</taxon>
        <taxon>Eurotiales</taxon>
        <taxon>Trichocomaceae</taxon>
        <taxon>Talaromyces</taxon>
        <taxon>Talaromyces sect. Talaromyces</taxon>
    </lineage>
</organism>
<feature type="compositionally biased region" description="Polar residues" evidence="1">
    <location>
        <begin position="646"/>
        <end position="680"/>
    </location>
</feature>
<dbReference type="GO" id="GO:0032012">
    <property type="term" value="P:regulation of ARF protein signal transduction"/>
    <property type="evidence" value="ECO:0007669"/>
    <property type="project" value="InterPro"/>
</dbReference>
<accession>A0A093VAX7</accession>
<feature type="region of interest" description="Disordered" evidence="1">
    <location>
        <begin position="1"/>
        <end position="100"/>
    </location>
</feature>
<evidence type="ECO:0000256" key="1">
    <source>
        <dbReference type="SAM" id="MobiDB-lite"/>
    </source>
</evidence>
<proteinExistence type="predicted"/>
<feature type="region of interest" description="Disordered" evidence="1">
    <location>
        <begin position="958"/>
        <end position="998"/>
    </location>
</feature>
<dbReference type="InterPro" id="IPR011993">
    <property type="entry name" value="PH-like_dom_sf"/>
</dbReference>
<dbReference type="EMBL" id="JPOX01000009">
    <property type="protein sequence ID" value="KFX49325.1"/>
    <property type="molecule type" value="Genomic_DNA"/>
</dbReference>
<evidence type="ECO:0000313" key="3">
    <source>
        <dbReference type="EMBL" id="KFX49325.1"/>
    </source>
</evidence>
<dbReference type="SUPFAM" id="SSF48425">
    <property type="entry name" value="Sec7 domain"/>
    <property type="match status" value="1"/>
</dbReference>
<dbReference type="HOGENOM" id="CLU_001772_0_0_1"/>
<dbReference type="InterPro" id="IPR035999">
    <property type="entry name" value="Sec7_dom_sf"/>
</dbReference>
<feature type="compositionally biased region" description="Polar residues" evidence="1">
    <location>
        <begin position="548"/>
        <end position="557"/>
    </location>
</feature>
<feature type="compositionally biased region" description="Polar residues" evidence="1">
    <location>
        <begin position="414"/>
        <end position="443"/>
    </location>
</feature>
<feature type="region of interest" description="Disordered" evidence="1">
    <location>
        <begin position="161"/>
        <end position="257"/>
    </location>
</feature>
<feature type="compositionally biased region" description="Basic and acidic residues" evidence="1">
    <location>
        <begin position="245"/>
        <end position="257"/>
    </location>
</feature>
<feature type="compositionally biased region" description="Low complexity" evidence="1">
    <location>
        <begin position="45"/>
        <end position="57"/>
    </location>
</feature>
<dbReference type="PANTHER" id="PTHR10663">
    <property type="entry name" value="GUANYL-NUCLEOTIDE EXCHANGE FACTOR"/>
    <property type="match status" value="1"/>
</dbReference>
<dbReference type="Pfam" id="PF15410">
    <property type="entry name" value="PH_9"/>
    <property type="match status" value="1"/>
</dbReference>
<dbReference type="SUPFAM" id="SSF50729">
    <property type="entry name" value="PH domain-like"/>
    <property type="match status" value="1"/>
</dbReference>
<feature type="region of interest" description="Disordered" evidence="1">
    <location>
        <begin position="301"/>
        <end position="701"/>
    </location>
</feature>
<dbReference type="eggNOG" id="KOG0929">
    <property type="taxonomic scope" value="Eukaryota"/>
</dbReference>